<dbReference type="AlphaFoldDB" id="A0A9D6QU06"/>
<sequence length="86" mass="9660">MRAALVGFIFGLVFSFLHIYLNLRFDLPLYLILVAFDKTVSCTKQGCLPYVVAAVGISSIIWAILFGIAARFINFRDFDPTKDARP</sequence>
<protein>
    <submittedName>
        <fullName evidence="2">Uncharacterized protein</fullName>
    </submittedName>
</protein>
<feature type="transmembrane region" description="Helical" evidence="1">
    <location>
        <begin position="48"/>
        <end position="73"/>
    </location>
</feature>
<dbReference type="Proteomes" id="UP000808388">
    <property type="component" value="Unassembled WGS sequence"/>
</dbReference>
<keyword evidence="1" id="KW-1133">Transmembrane helix</keyword>
<keyword evidence="1" id="KW-0812">Transmembrane</keyword>
<reference evidence="2" key="1">
    <citation type="submission" date="2020-07" db="EMBL/GenBank/DDBJ databases">
        <title>Huge and variable diversity of episymbiotic CPR bacteria and DPANN archaea in groundwater ecosystems.</title>
        <authorList>
            <person name="He C.Y."/>
            <person name="Keren R."/>
            <person name="Whittaker M."/>
            <person name="Farag I.F."/>
            <person name="Doudna J."/>
            <person name="Cate J.H.D."/>
            <person name="Banfield J.F."/>
        </authorList>
    </citation>
    <scope>NUCLEOTIDE SEQUENCE</scope>
    <source>
        <strain evidence="2">NC_groundwater_972_Pr1_S-0.2um_49_27</strain>
    </source>
</reference>
<name>A0A9D6QU06_9BACT</name>
<accession>A0A9D6QU06</accession>
<evidence type="ECO:0000256" key="1">
    <source>
        <dbReference type="SAM" id="Phobius"/>
    </source>
</evidence>
<proteinExistence type="predicted"/>
<dbReference type="EMBL" id="JACQCQ010000009">
    <property type="protein sequence ID" value="MBI3627682.1"/>
    <property type="molecule type" value="Genomic_DNA"/>
</dbReference>
<evidence type="ECO:0000313" key="3">
    <source>
        <dbReference type="Proteomes" id="UP000808388"/>
    </source>
</evidence>
<gene>
    <name evidence="2" type="ORF">HY220_03005</name>
</gene>
<organism evidence="2 3">
    <name type="scientific">Candidatus Sungiibacteriota bacterium</name>
    <dbReference type="NCBI Taxonomy" id="2750080"/>
    <lineage>
        <taxon>Bacteria</taxon>
        <taxon>Candidatus Sungiibacteriota</taxon>
    </lineage>
</organism>
<keyword evidence="1" id="KW-0472">Membrane</keyword>
<evidence type="ECO:0000313" key="2">
    <source>
        <dbReference type="EMBL" id="MBI3627682.1"/>
    </source>
</evidence>
<comment type="caution">
    <text evidence="2">The sequence shown here is derived from an EMBL/GenBank/DDBJ whole genome shotgun (WGS) entry which is preliminary data.</text>
</comment>